<gene>
    <name evidence="2" type="ORF">TCNE_LOCUS2512</name>
</gene>
<reference evidence="4" key="1">
    <citation type="submission" date="2016-06" db="UniProtKB">
        <authorList>
            <consortium name="WormBaseParasite"/>
        </authorList>
    </citation>
    <scope>IDENTIFICATION</scope>
</reference>
<evidence type="ECO:0000313" key="4">
    <source>
        <dbReference type="WBParaSite" id="TCNE_0000251201-mRNA-1"/>
    </source>
</evidence>
<sequence>MHPLVYEEDNLTETYTVEEPSLISAGDQYVNSTMSVFILWLSALIIGSIFQFIKLPNLLGMWLTLFVYLTIHDANSPMTVVFPLL</sequence>
<keyword evidence="1" id="KW-0812">Transmembrane</keyword>
<evidence type="ECO:0000313" key="2">
    <source>
        <dbReference type="EMBL" id="VDM28196.1"/>
    </source>
</evidence>
<accession>A0A183U1Z2</accession>
<evidence type="ECO:0000313" key="3">
    <source>
        <dbReference type="Proteomes" id="UP000050794"/>
    </source>
</evidence>
<evidence type="ECO:0000256" key="1">
    <source>
        <dbReference type="SAM" id="Phobius"/>
    </source>
</evidence>
<dbReference type="Proteomes" id="UP000050794">
    <property type="component" value="Unassembled WGS sequence"/>
</dbReference>
<feature type="transmembrane region" description="Helical" evidence="1">
    <location>
        <begin position="34"/>
        <end position="53"/>
    </location>
</feature>
<dbReference type="WBParaSite" id="TCNE_0000251201-mRNA-1">
    <property type="protein sequence ID" value="TCNE_0000251201-mRNA-1"/>
    <property type="gene ID" value="TCNE_0000251201"/>
</dbReference>
<dbReference type="EMBL" id="UYWY01002570">
    <property type="protein sequence ID" value="VDM28196.1"/>
    <property type="molecule type" value="Genomic_DNA"/>
</dbReference>
<name>A0A183U1Z2_TOXCA</name>
<keyword evidence="3" id="KW-1185">Reference proteome</keyword>
<proteinExistence type="predicted"/>
<reference evidence="2 3" key="2">
    <citation type="submission" date="2018-11" db="EMBL/GenBank/DDBJ databases">
        <authorList>
            <consortium name="Pathogen Informatics"/>
        </authorList>
    </citation>
    <scope>NUCLEOTIDE SEQUENCE [LARGE SCALE GENOMIC DNA]</scope>
</reference>
<keyword evidence="1" id="KW-1133">Transmembrane helix</keyword>
<keyword evidence="1" id="KW-0472">Membrane</keyword>
<dbReference type="AlphaFoldDB" id="A0A183U1Z2"/>
<protein>
    <submittedName>
        <fullName evidence="4">HCO3_cotransp domain-containing protein</fullName>
    </submittedName>
</protein>
<organism evidence="3 4">
    <name type="scientific">Toxocara canis</name>
    <name type="common">Canine roundworm</name>
    <dbReference type="NCBI Taxonomy" id="6265"/>
    <lineage>
        <taxon>Eukaryota</taxon>
        <taxon>Metazoa</taxon>
        <taxon>Ecdysozoa</taxon>
        <taxon>Nematoda</taxon>
        <taxon>Chromadorea</taxon>
        <taxon>Rhabditida</taxon>
        <taxon>Spirurina</taxon>
        <taxon>Ascaridomorpha</taxon>
        <taxon>Ascaridoidea</taxon>
        <taxon>Toxocaridae</taxon>
        <taxon>Toxocara</taxon>
    </lineage>
</organism>